<dbReference type="RefSeq" id="WP_081530511.1">
    <property type="nucleotide sequence ID" value="NZ_NBEB01000044.1"/>
</dbReference>
<comment type="caution">
    <text evidence="1">The sequence shown here is derived from an EMBL/GenBank/DDBJ whole genome shotgun (WGS) entry which is preliminary data.</text>
</comment>
<evidence type="ECO:0000313" key="2">
    <source>
        <dbReference type="Proteomes" id="UP000192638"/>
    </source>
</evidence>
<reference evidence="1 2" key="1">
    <citation type="submission" date="2017-03" db="EMBL/GenBank/DDBJ databases">
        <title>Phylogenomics and comparative genomics of Lactobacillus salivarius, a mammalian gut commensal.</title>
        <authorList>
            <person name="Harris H.M."/>
        </authorList>
    </citation>
    <scope>NUCLEOTIDE SEQUENCE [LARGE SCALE GENOMIC DNA]</scope>
    <source>
        <strain evidence="1 2">LMG 14477</strain>
    </source>
</reference>
<organism evidence="1 2">
    <name type="scientific">Ligilactobacillus salivarius</name>
    <dbReference type="NCBI Taxonomy" id="1624"/>
    <lineage>
        <taxon>Bacteria</taxon>
        <taxon>Bacillati</taxon>
        <taxon>Bacillota</taxon>
        <taxon>Bacilli</taxon>
        <taxon>Lactobacillales</taxon>
        <taxon>Lactobacillaceae</taxon>
        <taxon>Ligilactobacillus</taxon>
    </lineage>
</organism>
<gene>
    <name evidence="1" type="ORF">B6U60_04375</name>
</gene>
<protein>
    <submittedName>
        <fullName evidence="1">Uncharacterized protein</fullName>
    </submittedName>
</protein>
<proteinExistence type="predicted"/>
<sequence>MIETDEELKKTFKNFVAKFKRFEDWVFIEWCNANGSSNCRIRYIINEKEGELHISGDLGSGVFYWYSKNTWQDIARYANNFSYFNSKAEAKSDYGMTDWDVAKDDLRDFIQEYVEDEALKEIGYTEDKFIDEAMEGWSLYGDGAFTRDGFADEDVINFLLDNEFYSAGKVASNRERLWAIGLQMILEKYGDEGVHVNEYKE</sequence>
<evidence type="ECO:0000313" key="1">
    <source>
        <dbReference type="EMBL" id="OQQ84098.1"/>
    </source>
</evidence>
<dbReference type="AlphaFoldDB" id="A0A1V9R0R1"/>
<name>A0A1V9R0R1_9LACO</name>
<dbReference type="Proteomes" id="UP000192638">
    <property type="component" value="Unassembled WGS sequence"/>
</dbReference>
<accession>A0A1V9R0R1</accession>
<dbReference type="EMBL" id="NBEB01000044">
    <property type="protein sequence ID" value="OQQ84098.1"/>
    <property type="molecule type" value="Genomic_DNA"/>
</dbReference>